<dbReference type="EMBL" id="VOGC01000002">
    <property type="protein sequence ID" value="MQN00587.1"/>
    <property type="molecule type" value="Genomic_DNA"/>
</dbReference>
<dbReference type="InterPro" id="IPR039356">
    <property type="entry name" value="YfbR/HDDC2"/>
</dbReference>
<name>A0A6N7IZ20_9FIRM</name>
<dbReference type="Gene3D" id="1.10.3210.10">
    <property type="entry name" value="Hypothetical protein af1432"/>
    <property type="match status" value="1"/>
</dbReference>
<dbReference type="GO" id="GO:0002953">
    <property type="term" value="F:5'-deoxynucleotidase activity"/>
    <property type="evidence" value="ECO:0007669"/>
    <property type="project" value="UniProtKB-EC"/>
</dbReference>
<comment type="catalytic activity">
    <reaction evidence="1">
        <text>a 2'-deoxyribonucleoside 5'-phosphate + H2O = a 2'-deoxyribonucleoside + phosphate</text>
        <dbReference type="Rhea" id="RHEA:36167"/>
        <dbReference type="ChEBI" id="CHEBI:15377"/>
        <dbReference type="ChEBI" id="CHEBI:18274"/>
        <dbReference type="ChEBI" id="CHEBI:43474"/>
        <dbReference type="ChEBI" id="CHEBI:65317"/>
        <dbReference type="EC" id="3.1.3.89"/>
    </reaction>
</comment>
<keyword evidence="7" id="KW-0378">Hydrolase</keyword>
<dbReference type="SMART" id="SM00471">
    <property type="entry name" value="HDc"/>
    <property type="match status" value="1"/>
</dbReference>
<evidence type="ECO:0000313" key="9">
    <source>
        <dbReference type="EMBL" id="MQN00587.1"/>
    </source>
</evidence>
<dbReference type="PANTHER" id="PTHR11845:SF13">
    <property type="entry name" value="5'-DEOXYNUCLEOTIDASE HDDC2"/>
    <property type="match status" value="1"/>
</dbReference>
<dbReference type="AlphaFoldDB" id="A0A6N7IZ20"/>
<protein>
    <recommendedName>
        <fullName evidence="5">5'-deoxynucleotidase</fullName>
        <ecNumber evidence="5">3.1.3.89</ecNumber>
    </recommendedName>
</protein>
<dbReference type="EC" id="3.1.3.89" evidence="5"/>
<feature type="domain" description="HD/PDEase" evidence="8">
    <location>
        <begin position="33"/>
        <end position="151"/>
    </location>
</feature>
<dbReference type="InterPro" id="IPR003607">
    <property type="entry name" value="HD/PDEase_dom"/>
</dbReference>
<evidence type="ECO:0000256" key="1">
    <source>
        <dbReference type="ARBA" id="ARBA00001638"/>
    </source>
</evidence>
<evidence type="ECO:0000313" key="10">
    <source>
        <dbReference type="Proteomes" id="UP000460257"/>
    </source>
</evidence>
<evidence type="ECO:0000256" key="5">
    <source>
        <dbReference type="ARBA" id="ARBA00012964"/>
    </source>
</evidence>
<organism evidence="9 10">
    <name type="scientific">Candidatus Weimeria bifida</name>
    <dbReference type="NCBI Taxonomy" id="2599074"/>
    <lineage>
        <taxon>Bacteria</taxon>
        <taxon>Bacillati</taxon>
        <taxon>Bacillota</taxon>
        <taxon>Clostridia</taxon>
        <taxon>Lachnospirales</taxon>
        <taxon>Lachnospiraceae</taxon>
        <taxon>Candidatus Weimeria</taxon>
    </lineage>
</organism>
<dbReference type="Proteomes" id="UP000460257">
    <property type="component" value="Unassembled WGS sequence"/>
</dbReference>
<dbReference type="SUPFAM" id="SSF109604">
    <property type="entry name" value="HD-domain/PDEase-like"/>
    <property type="match status" value="1"/>
</dbReference>
<reference evidence="9" key="1">
    <citation type="journal article" date="2020" name="Appl. Environ. Microbiol.">
        <title>Medium-Chain Fatty Acid Synthesis by 'Candidatus Weimeria bifida' gen. nov., sp. nov., and 'Candidatus Pseudoramibacter fermentans' sp. nov.</title>
        <authorList>
            <person name="Scarborough M.J."/>
            <person name="Myers K.S."/>
            <person name="Donohue T.J."/>
            <person name="Noguera D.R."/>
        </authorList>
    </citation>
    <scope>NUCLEOTIDE SEQUENCE</scope>
    <source>
        <strain evidence="9">LCO1.1</strain>
    </source>
</reference>
<dbReference type="PANTHER" id="PTHR11845">
    <property type="entry name" value="5'-DEOXYNUCLEOTIDASE HDDC2"/>
    <property type="match status" value="1"/>
</dbReference>
<dbReference type="Pfam" id="PF13023">
    <property type="entry name" value="HD_3"/>
    <property type="match status" value="1"/>
</dbReference>
<proteinExistence type="predicted"/>
<evidence type="ECO:0000256" key="7">
    <source>
        <dbReference type="ARBA" id="ARBA00022801"/>
    </source>
</evidence>
<evidence type="ECO:0000256" key="3">
    <source>
        <dbReference type="ARBA" id="ARBA00001941"/>
    </source>
</evidence>
<comment type="cofactor">
    <cofactor evidence="2">
        <name>Mn(2+)</name>
        <dbReference type="ChEBI" id="CHEBI:29035"/>
    </cofactor>
</comment>
<evidence type="ECO:0000259" key="8">
    <source>
        <dbReference type="SMART" id="SM00471"/>
    </source>
</evidence>
<dbReference type="InterPro" id="IPR006674">
    <property type="entry name" value="HD_domain"/>
</dbReference>
<comment type="cofactor">
    <cofactor evidence="3">
        <name>Co(2+)</name>
        <dbReference type="ChEBI" id="CHEBI:48828"/>
    </cofactor>
</comment>
<evidence type="ECO:0000256" key="2">
    <source>
        <dbReference type="ARBA" id="ARBA00001936"/>
    </source>
</evidence>
<gene>
    <name evidence="9" type="ORF">FRC54_01095</name>
</gene>
<evidence type="ECO:0000256" key="4">
    <source>
        <dbReference type="ARBA" id="ARBA00011738"/>
    </source>
</evidence>
<evidence type="ECO:0000256" key="6">
    <source>
        <dbReference type="ARBA" id="ARBA00022723"/>
    </source>
</evidence>
<comment type="caution">
    <text evidence="9">The sequence shown here is derived from an EMBL/GenBank/DDBJ whole genome shotgun (WGS) entry which is preliminary data.</text>
</comment>
<comment type="subunit">
    <text evidence="4">Homodimer.</text>
</comment>
<accession>A0A6N7IZ20</accession>
<dbReference type="GO" id="GO:0046872">
    <property type="term" value="F:metal ion binding"/>
    <property type="evidence" value="ECO:0007669"/>
    <property type="project" value="UniProtKB-KW"/>
</dbReference>
<keyword evidence="10" id="KW-1185">Reference proteome</keyword>
<dbReference type="GO" id="GO:0005737">
    <property type="term" value="C:cytoplasm"/>
    <property type="evidence" value="ECO:0007669"/>
    <property type="project" value="TreeGrafter"/>
</dbReference>
<sequence length="199" mass="23114">MDRERFEKQKDFILEADKEKTVFRQTHLTNHGRNEDDAEHAWHMALMTYLLSEYSDEKIDVARTMIMCLIHDIVEIDAGDTYAYDEEGKKTQEAREEKAADRIFSLLPEDQAADLRGIFEEFQEKKTPEARFARAMDNLQPLLLNDSNGGSDWVEHGVSYGQVRGRQDGTKNASKDLYQITKEILDRHLESGELKDDRE</sequence>
<keyword evidence="6" id="KW-0479">Metal-binding</keyword>